<dbReference type="AlphaFoldDB" id="A0A3B6VK12"/>
<dbReference type="Proteomes" id="UP000010793">
    <property type="component" value="Chromosome"/>
</dbReference>
<accession>A0A3B6VK12</accession>
<name>A0A3B6VK12_BRAPL</name>
<evidence type="ECO:0000313" key="1">
    <source>
        <dbReference type="EMBL" id="AGA66236.1"/>
    </source>
</evidence>
<keyword evidence="2" id="KW-1185">Reference proteome</keyword>
<dbReference type="EMBL" id="CP002873">
    <property type="protein sequence ID" value="AGA66236.1"/>
    <property type="molecule type" value="Genomic_DNA"/>
</dbReference>
<sequence>MFLKKYKYILEKNILIYFIIIYNKFNIKIAGDIL</sequence>
<dbReference type="KEGG" id="bpip:BPP43_04830"/>
<evidence type="ECO:0000313" key="2">
    <source>
        <dbReference type="Proteomes" id="UP000010793"/>
    </source>
</evidence>
<gene>
    <name evidence="1" type="ORF">BPP43_04830</name>
</gene>
<reference evidence="1 2" key="1">
    <citation type="journal article" date="2013" name="Genome Announc.">
        <title>Complete Genome Sequence of the Porcine Strain Brachyspira pilosicoli P43/6/78(T.).</title>
        <authorList>
            <person name="Lin C."/>
            <person name="den Bakker H.C."/>
            <person name="Suzuki H."/>
            <person name="Lefebure T."/>
            <person name="Ponnala L."/>
            <person name="Sun Q."/>
            <person name="Stanhope M.J."/>
            <person name="Wiedmann M."/>
            <person name="Duhamel G.E."/>
        </authorList>
    </citation>
    <scope>NUCLEOTIDE SEQUENCE [LARGE SCALE GENOMIC DNA]</scope>
    <source>
        <strain evidence="1 2">P43/6/78</strain>
    </source>
</reference>
<proteinExistence type="predicted"/>
<organism evidence="1 2">
    <name type="scientific">Brachyspira pilosicoli P43/6/78</name>
    <dbReference type="NCBI Taxonomy" id="1042417"/>
    <lineage>
        <taxon>Bacteria</taxon>
        <taxon>Pseudomonadati</taxon>
        <taxon>Spirochaetota</taxon>
        <taxon>Spirochaetia</taxon>
        <taxon>Brachyspirales</taxon>
        <taxon>Brachyspiraceae</taxon>
        <taxon>Brachyspira</taxon>
    </lineage>
</organism>
<protein>
    <submittedName>
        <fullName evidence="1">Uncharacterized protein</fullName>
    </submittedName>
</protein>